<dbReference type="GO" id="GO:0005525">
    <property type="term" value="F:GTP binding"/>
    <property type="evidence" value="ECO:0007669"/>
    <property type="project" value="UniProtKB-KW"/>
</dbReference>
<dbReference type="PANTHER" id="PTHR24072">
    <property type="entry name" value="RHO FAMILY GTPASE"/>
    <property type="match status" value="1"/>
</dbReference>
<keyword evidence="11" id="KW-1133">Transmembrane helix</keyword>
<dbReference type="GO" id="GO:0015886">
    <property type="term" value="P:heme transport"/>
    <property type="evidence" value="ECO:0007669"/>
    <property type="project" value="EnsemblFungi"/>
</dbReference>
<dbReference type="GO" id="GO:0003924">
    <property type="term" value="F:GTPase activity"/>
    <property type="evidence" value="ECO:0007669"/>
    <property type="project" value="EnsemblFungi"/>
</dbReference>
<dbReference type="EMBL" id="KV453843">
    <property type="protein sequence ID" value="ODV89190.1"/>
    <property type="molecule type" value="Genomic_DNA"/>
</dbReference>
<evidence type="ECO:0000256" key="12">
    <source>
        <dbReference type="ARBA" id="ARBA00023128"/>
    </source>
</evidence>
<evidence type="ECO:0000313" key="18">
    <source>
        <dbReference type="EMBL" id="ODV89190.1"/>
    </source>
</evidence>
<proteinExistence type="inferred from homology"/>
<comment type="similarity">
    <text evidence="3 15">Belongs to the mitochondrial Rho GTPase family.</text>
</comment>
<dbReference type="EC" id="3.6.5.-" evidence="15"/>
<dbReference type="Pfam" id="PF08356">
    <property type="entry name" value="EF_assoc_2"/>
    <property type="match status" value="1"/>
</dbReference>
<evidence type="ECO:0000259" key="16">
    <source>
        <dbReference type="PROSITE" id="PS50222"/>
    </source>
</evidence>
<evidence type="ECO:0000256" key="13">
    <source>
        <dbReference type="ARBA" id="ARBA00023134"/>
    </source>
</evidence>
<dbReference type="GO" id="GO:0007005">
    <property type="term" value="P:mitochondrion organization"/>
    <property type="evidence" value="ECO:0007669"/>
    <property type="project" value="InterPro"/>
</dbReference>
<keyword evidence="13 15" id="KW-0342">GTP-binding</keyword>
<dbReference type="PIRSF" id="PIRSF037488">
    <property type="entry name" value="Mt_Rho_GTPase"/>
    <property type="match status" value="1"/>
</dbReference>
<evidence type="ECO:0000256" key="4">
    <source>
        <dbReference type="ARBA" id="ARBA00022692"/>
    </source>
</evidence>
<dbReference type="FunFam" id="3.40.50.300:FF:000553">
    <property type="entry name" value="Mitochondrial Rho GTPase"/>
    <property type="match status" value="1"/>
</dbReference>
<evidence type="ECO:0000256" key="1">
    <source>
        <dbReference type="ARBA" id="ARBA00003481"/>
    </source>
</evidence>
<dbReference type="GO" id="GO:0000001">
    <property type="term" value="P:mitochondrion inheritance"/>
    <property type="evidence" value="ECO:0007669"/>
    <property type="project" value="EnsemblFungi"/>
</dbReference>
<evidence type="ECO:0000256" key="15">
    <source>
        <dbReference type="PIRNR" id="PIRNR037488"/>
    </source>
</evidence>
<evidence type="ECO:0000256" key="8">
    <source>
        <dbReference type="ARBA" id="ARBA00022787"/>
    </source>
</evidence>
<evidence type="ECO:0000256" key="7">
    <source>
        <dbReference type="ARBA" id="ARBA00022741"/>
    </source>
</evidence>
<dbReference type="SMART" id="SM00054">
    <property type="entry name" value="EFh"/>
    <property type="match status" value="2"/>
</dbReference>
<dbReference type="PROSITE" id="PS51423">
    <property type="entry name" value="MIRO"/>
    <property type="match status" value="2"/>
</dbReference>
<dbReference type="GO" id="GO:1990456">
    <property type="term" value="P:mitochondrion-endoplasmic reticulum membrane tethering"/>
    <property type="evidence" value="ECO:0007669"/>
    <property type="project" value="EnsemblFungi"/>
</dbReference>
<protein>
    <recommendedName>
        <fullName evidence="15">Mitochondrial Rho GTPase</fullName>
        <ecNumber evidence="15">3.6.5.-</ecNumber>
    </recommendedName>
</protein>
<keyword evidence="19" id="KW-1185">Reference proteome</keyword>
<dbReference type="InterPro" id="IPR020860">
    <property type="entry name" value="MIRO_dom"/>
</dbReference>
<sequence length="685" mass="76631">MASQIRIVVCGDPGVGKTSLIASLVKDARLLASGPEQQEVLPPITLPPSYNDGPSCIVIDTPGTVSSRDPLNKELRRAHVIWLVYADHYSYQRISLYWMPYFRSNGINVPIVLCANKCELTSSSDIESDQLIESEMMPLIKEFKEIESCIRSSAITNYNVNQAFYLCQRAVTHPIAPLYDTKELTLKPAAKEALSRIFFLSDKDQDGYLDYRELTHLQHRCFGKSISEQDVDDIFRTLAKANPGAGTLDNGVPGISKENFLLLNKIYAEKGRHETTWAILRAFHYSDSLSLSDYYLYPKLEVPPLSSIELSPSGYKFFVDLFLLFDKDNDGGLSDQELTDLFTPTPGIPQLWEETHFPRSTVVSEKGYITLQGWLAQWSMTTSLDYRVTLAYLAWLGFDEPSPSALSQSFIESRVYQAKKVSTTDALKITKPRRKRPQINGKSNHQYSSYWDLILGSSGGIYGPKKPIERSIFRCLLLGAGGCGKSSIMSAFLSHGFSPAYRPTILSSLAVNTVEMTGGKQCYLIVEEPGELETAVLSNSKRLEECDVLCYAYDSSDPDSFQYIVDLRSKFPELDRIPCLFVALKADLDRQQQRSELQPNDYTRSLGLSAPLHVSAMWPASVSELYVQLAECAMFPSTSTPRIVTDKENNEPSDFPPVWLTGAALSVMLVTATWIWRSSHSATPK</sequence>
<evidence type="ECO:0000259" key="17">
    <source>
        <dbReference type="PROSITE" id="PS51423"/>
    </source>
</evidence>
<dbReference type="InterPro" id="IPR013566">
    <property type="entry name" value="EF_hand_assoc_1"/>
</dbReference>
<feature type="domain" description="Miro" evidence="17">
    <location>
        <begin position="470"/>
        <end position="635"/>
    </location>
</feature>
<dbReference type="SMART" id="SM00173">
    <property type="entry name" value="RAS"/>
    <property type="match status" value="1"/>
</dbReference>
<dbReference type="GO" id="GO:0010821">
    <property type="term" value="P:regulation of mitochondrion organization"/>
    <property type="evidence" value="ECO:0007669"/>
    <property type="project" value="EnsemblFungi"/>
</dbReference>
<evidence type="ECO:0000256" key="10">
    <source>
        <dbReference type="ARBA" id="ARBA00022837"/>
    </source>
</evidence>
<keyword evidence="6" id="KW-0677">Repeat</keyword>
<dbReference type="Pfam" id="PF00071">
    <property type="entry name" value="Ras"/>
    <property type="match status" value="2"/>
</dbReference>
<evidence type="ECO:0000256" key="11">
    <source>
        <dbReference type="ARBA" id="ARBA00022989"/>
    </source>
</evidence>
<keyword evidence="5" id="KW-0479">Metal-binding</keyword>
<dbReference type="InterPro" id="IPR021181">
    <property type="entry name" value="Miro"/>
</dbReference>
<dbReference type="Gene3D" id="3.40.50.300">
    <property type="entry name" value="P-loop containing nucleotide triphosphate hydrolases"/>
    <property type="match status" value="2"/>
</dbReference>
<dbReference type="OrthoDB" id="10020961at2759"/>
<evidence type="ECO:0000256" key="5">
    <source>
        <dbReference type="ARBA" id="ARBA00022723"/>
    </source>
</evidence>
<keyword evidence="10 15" id="KW-0106">Calcium</keyword>
<dbReference type="GO" id="GO:0007264">
    <property type="term" value="P:small GTPase-mediated signal transduction"/>
    <property type="evidence" value="ECO:0007669"/>
    <property type="project" value="InterPro"/>
</dbReference>
<dbReference type="Gene3D" id="1.10.238.10">
    <property type="entry name" value="EF-hand"/>
    <property type="match status" value="2"/>
</dbReference>
<dbReference type="InterPro" id="IPR011992">
    <property type="entry name" value="EF-hand-dom_pair"/>
</dbReference>
<keyword evidence="14 15" id="KW-0472">Membrane</keyword>
<dbReference type="Pfam" id="PF08355">
    <property type="entry name" value="EF_assoc_1"/>
    <property type="match status" value="1"/>
</dbReference>
<dbReference type="GO" id="GO:0005509">
    <property type="term" value="F:calcium ion binding"/>
    <property type="evidence" value="ECO:0007669"/>
    <property type="project" value="EnsemblFungi"/>
</dbReference>
<keyword evidence="12 15" id="KW-0496">Mitochondrion</keyword>
<feature type="domain" description="EF-hand" evidence="16">
    <location>
        <begin position="189"/>
        <end position="224"/>
    </location>
</feature>
<dbReference type="SMART" id="SM00175">
    <property type="entry name" value="RAB"/>
    <property type="match status" value="1"/>
</dbReference>
<dbReference type="PROSITE" id="PS50222">
    <property type="entry name" value="EF_HAND_2"/>
    <property type="match status" value="2"/>
</dbReference>
<reference evidence="19" key="1">
    <citation type="submission" date="2016-02" db="EMBL/GenBank/DDBJ databases">
        <title>Comparative genomics of biotechnologically important yeasts.</title>
        <authorList>
            <consortium name="DOE Joint Genome Institute"/>
            <person name="Riley R."/>
            <person name="Haridas S."/>
            <person name="Wolfe K.H."/>
            <person name="Lopes M.R."/>
            <person name="Hittinger C.T."/>
            <person name="Goker M."/>
            <person name="Salamov A."/>
            <person name="Wisecaver J."/>
            <person name="Long T.M."/>
            <person name="Aerts A.L."/>
            <person name="Barry K."/>
            <person name="Choi C."/>
            <person name="Clum A."/>
            <person name="Coughlan A.Y."/>
            <person name="Deshpande S."/>
            <person name="Douglass A.P."/>
            <person name="Hanson S.J."/>
            <person name="Klenk H.-P."/>
            <person name="Labutti K."/>
            <person name="Lapidus A."/>
            <person name="Lindquist E."/>
            <person name="Lipzen A."/>
            <person name="Meier-Kolthoff J.P."/>
            <person name="Ohm R.A."/>
            <person name="Otillar R.P."/>
            <person name="Pangilinan J."/>
            <person name="Peng Y."/>
            <person name="Rokas A."/>
            <person name="Rosa C.A."/>
            <person name="Scheuner C."/>
            <person name="Sibirny A.A."/>
            <person name="Slot J.C."/>
            <person name="Stielow J.B."/>
            <person name="Sun H."/>
            <person name="Kurtzman C.P."/>
            <person name="Blackwell M."/>
            <person name="Jeffries T.W."/>
            <person name="Grigoriev I.V."/>
        </authorList>
    </citation>
    <scope>NUCLEOTIDE SEQUENCE [LARGE SCALE GENOMIC DNA]</scope>
    <source>
        <strain evidence="19">NRRL Y-17796</strain>
    </source>
</reference>
<dbReference type="InterPro" id="IPR027417">
    <property type="entry name" value="P-loop_NTPase"/>
</dbReference>
<gene>
    <name evidence="18" type="ORF">CANCADRAFT_134671</name>
</gene>
<dbReference type="AlphaFoldDB" id="A0A1E4TBQ3"/>
<evidence type="ECO:0000256" key="3">
    <source>
        <dbReference type="ARBA" id="ARBA00007981"/>
    </source>
</evidence>
<keyword evidence="9 15" id="KW-0378">Hydrolase</keyword>
<comment type="subcellular location">
    <subcellularLocation>
        <location evidence="2 15">Mitochondrion outer membrane</location>
        <topology evidence="2 15">Single-pass type IV membrane protein</topology>
    </subcellularLocation>
</comment>
<dbReference type="Proteomes" id="UP000095023">
    <property type="component" value="Unassembled WGS sequence"/>
</dbReference>
<keyword evidence="4" id="KW-0812">Transmembrane</keyword>
<organism evidence="18 19">
    <name type="scientific">Tortispora caseinolytica NRRL Y-17796</name>
    <dbReference type="NCBI Taxonomy" id="767744"/>
    <lineage>
        <taxon>Eukaryota</taxon>
        <taxon>Fungi</taxon>
        <taxon>Dikarya</taxon>
        <taxon>Ascomycota</taxon>
        <taxon>Saccharomycotina</taxon>
        <taxon>Trigonopsidomycetes</taxon>
        <taxon>Trigonopsidales</taxon>
        <taxon>Trigonopsidaceae</taxon>
        <taxon>Tortispora</taxon>
    </lineage>
</organism>
<dbReference type="PRINTS" id="PR00449">
    <property type="entry name" value="RASTRNSFRMNG"/>
</dbReference>
<dbReference type="GO" id="GO:0032865">
    <property type="term" value="C:ERMES complex"/>
    <property type="evidence" value="ECO:0007669"/>
    <property type="project" value="EnsemblFungi"/>
</dbReference>
<dbReference type="InterPro" id="IPR002048">
    <property type="entry name" value="EF_hand_dom"/>
</dbReference>
<dbReference type="InterPro" id="IPR001806">
    <property type="entry name" value="Small_GTPase"/>
</dbReference>
<dbReference type="PROSITE" id="PS00018">
    <property type="entry name" value="EF_HAND_1"/>
    <property type="match status" value="1"/>
</dbReference>
<evidence type="ECO:0000256" key="9">
    <source>
        <dbReference type="ARBA" id="ARBA00022801"/>
    </source>
</evidence>
<name>A0A1E4TBQ3_9ASCO</name>
<dbReference type="SUPFAM" id="SSF52540">
    <property type="entry name" value="P-loop containing nucleoside triphosphate hydrolases"/>
    <property type="match status" value="2"/>
</dbReference>
<feature type="domain" description="EF-hand" evidence="16">
    <location>
        <begin position="313"/>
        <end position="348"/>
    </location>
</feature>
<dbReference type="CDD" id="cd01892">
    <property type="entry name" value="Miro2"/>
    <property type="match status" value="1"/>
</dbReference>
<keyword evidence="8 15" id="KW-1000">Mitochondrion outer membrane</keyword>
<accession>A0A1E4TBQ3</accession>
<dbReference type="InterPro" id="IPR018247">
    <property type="entry name" value="EF_Hand_1_Ca_BS"/>
</dbReference>
<dbReference type="InterPro" id="IPR003578">
    <property type="entry name" value="Small_GTPase_Rho"/>
</dbReference>
<feature type="domain" description="Miro" evidence="17">
    <location>
        <begin position="2"/>
        <end position="173"/>
    </location>
</feature>
<evidence type="ECO:0000256" key="14">
    <source>
        <dbReference type="ARBA" id="ARBA00023136"/>
    </source>
</evidence>
<evidence type="ECO:0000313" key="19">
    <source>
        <dbReference type="Proteomes" id="UP000095023"/>
    </source>
</evidence>
<dbReference type="SUPFAM" id="SSF47473">
    <property type="entry name" value="EF-hand"/>
    <property type="match status" value="1"/>
</dbReference>
<comment type="function">
    <text evidence="1 15">Mitochondrial GTPase involved in mitochondrial trafficking. Probably involved in control of anterograde transport of mitochondria and their subcellular distribution.</text>
</comment>
<keyword evidence="7 15" id="KW-0547">Nucleotide-binding</keyword>
<dbReference type="InterPro" id="IPR013567">
    <property type="entry name" value="EF_hand_assoc_2"/>
</dbReference>
<evidence type="ECO:0000256" key="6">
    <source>
        <dbReference type="ARBA" id="ARBA00022737"/>
    </source>
</evidence>
<evidence type="ECO:0000256" key="2">
    <source>
        <dbReference type="ARBA" id="ARBA00004200"/>
    </source>
</evidence>
<dbReference type="SMART" id="SM00174">
    <property type="entry name" value="RHO"/>
    <property type="match status" value="1"/>
</dbReference>
<dbReference type="GO" id="GO:0055091">
    <property type="term" value="P:phospholipid homeostasis"/>
    <property type="evidence" value="ECO:0007669"/>
    <property type="project" value="EnsemblFungi"/>
</dbReference>